<dbReference type="EC" id="2.7.11.-" evidence="8"/>
<dbReference type="InterPro" id="IPR036890">
    <property type="entry name" value="HATPase_C_sf"/>
</dbReference>
<keyword evidence="2" id="KW-0597">Phosphoprotein</keyword>
<keyword evidence="6 8" id="KW-0067">ATP-binding</keyword>
<evidence type="ECO:0000256" key="3">
    <source>
        <dbReference type="ARBA" id="ARBA00022679"/>
    </source>
</evidence>
<dbReference type="PANTHER" id="PTHR11947:SF20">
    <property type="entry name" value="[3-METHYL-2-OXOBUTANOATE DEHYDROGENASE [LIPOAMIDE]] KINASE, MITOCHONDRIAL"/>
    <property type="match status" value="1"/>
</dbReference>
<dbReference type="SUPFAM" id="SSF69012">
    <property type="entry name" value="alpha-ketoacid dehydrogenase kinase, N-terminal domain"/>
    <property type="match status" value="1"/>
</dbReference>
<dbReference type="OrthoDB" id="3264224at2759"/>
<dbReference type="GO" id="GO:0005524">
    <property type="term" value="F:ATP binding"/>
    <property type="evidence" value="ECO:0007669"/>
    <property type="project" value="UniProtKB-UniRule"/>
</dbReference>
<organism evidence="11 12">
    <name type="scientific">Cryoendolithus antarcticus</name>
    <dbReference type="NCBI Taxonomy" id="1507870"/>
    <lineage>
        <taxon>Eukaryota</taxon>
        <taxon>Fungi</taxon>
        <taxon>Dikarya</taxon>
        <taxon>Ascomycota</taxon>
        <taxon>Pezizomycotina</taxon>
        <taxon>Dothideomycetes</taxon>
        <taxon>Dothideomycetidae</taxon>
        <taxon>Cladosporiales</taxon>
        <taxon>Cladosporiaceae</taxon>
        <taxon>Cryoendolithus</taxon>
    </lineage>
</organism>
<feature type="domain" description="Histidine kinase/HSP90-like ATPase" evidence="10">
    <location>
        <begin position="224"/>
        <end position="416"/>
    </location>
</feature>
<feature type="region of interest" description="Disordered" evidence="9">
    <location>
        <begin position="1"/>
        <end position="23"/>
    </location>
</feature>
<dbReference type="Gene3D" id="1.20.140.20">
    <property type="entry name" value="Alpha-ketoacid/pyruvate dehydrogenase kinase, N-terminal domain"/>
    <property type="match status" value="1"/>
</dbReference>
<comment type="caution">
    <text evidence="11">The sequence shown here is derived from an EMBL/GenBank/DDBJ whole genome shotgun (WGS) entry which is preliminary data.</text>
</comment>
<dbReference type="InterPro" id="IPR003594">
    <property type="entry name" value="HATPase_dom"/>
</dbReference>
<dbReference type="EMBL" id="NAJO01000015">
    <property type="protein sequence ID" value="OQO07054.1"/>
    <property type="molecule type" value="Genomic_DNA"/>
</dbReference>
<dbReference type="Proteomes" id="UP000192596">
    <property type="component" value="Unassembled WGS sequence"/>
</dbReference>
<keyword evidence="5 8" id="KW-0418">Kinase</keyword>
<name>A0A1V8T6Y7_9PEZI</name>
<comment type="similarity">
    <text evidence="1 8">Belongs to the PDK/BCKDK protein kinase family.</text>
</comment>
<keyword evidence="4 8" id="KW-0547">Nucleotide-binding</keyword>
<evidence type="ECO:0000259" key="10">
    <source>
        <dbReference type="SMART" id="SM00387"/>
    </source>
</evidence>
<evidence type="ECO:0000256" key="2">
    <source>
        <dbReference type="ARBA" id="ARBA00022553"/>
    </source>
</evidence>
<dbReference type="STRING" id="1507870.A0A1V8T6Y7"/>
<evidence type="ECO:0000256" key="5">
    <source>
        <dbReference type="ARBA" id="ARBA00022777"/>
    </source>
</evidence>
<evidence type="ECO:0000256" key="9">
    <source>
        <dbReference type="SAM" id="MobiDB-lite"/>
    </source>
</evidence>
<dbReference type="Gene3D" id="3.30.565.10">
    <property type="entry name" value="Histidine kinase-like ATPase, C-terminal domain"/>
    <property type="match status" value="1"/>
</dbReference>
<keyword evidence="3 8" id="KW-0808">Transferase</keyword>
<keyword evidence="7 8" id="KW-0496">Mitochondrion</keyword>
<dbReference type="SUPFAM" id="SSF55874">
    <property type="entry name" value="ATPase domain of HSP90 chaperone/DNA topoisomerase II/histidine kinase"/>
    <property type="match status" value="1"/>
</dbReference>
<dbReference type="SMART" id="SM00387">
    <property type="entry name" value="HATPase_c"/>
    <property type="match status" value="1"/>
</dbReference>
<dbReference type="InterPro" id="IPR039028">
    <property type="entry name" value="BCKD/PDK"/>
</dbReference>
<dbReference type="GO" id="GO:0010906">
    <property type="term" value="P:regulation of glucose metabolic process"/>
    <property type="evidence" value="ECO:0007669"/>
    <property type="project" value="TreeGrafter"/>
</dbReference>
<evidence type="ECO:0000313" key="12">
    <source>
        <dbReference type="Proteomes" id="UP000192596"/>
    </source>
</evidence>
<dbReference type="FunCoup" id="A0A1V8T6Y7">
    <property type="interactions" value="641"/>
</dbReference>
<evidence type="ECO:0000313" key="11">
    <source>
        <dbReference type="EMBL" id="OQO07054.1"/>
    </source>
</evidence>
<comment type="subcellular location">
    <subcellularLocation>
        <location evidence="8">Mitochondrion matrix</location>
    </subcellularLocation>
</comment>
<feature type="region of interest" description="Disordered" evidence="9">
    <location>
        <begin position="430"/>
        <end position="452"/>
    </location>
</feature>
<accession>A0A1V8T6Y7</accession>
<proteinExistence type="inferred from homology"/>
<gene>
    <name evidence="11" type="ORF">B0A48_07620</name>
</gene>
<dbReference type="GO" id="GO:0005759">
    <property type="term" value="C:mitochondrial matrix"/>
    <property type="evidence" value="ECO:0007669"/>
    <property type="project" value="UniProtKB-SubCell"/>
</dbReference>
<dbReference type="PANTHER" id="PTHR11947">
    <property type="entry name" value="PYRUVATE DEHYDROGENASE KINASE"/>
    <property type="match status" value="1"/>
</dbReference>
<protein>
    <recommendedName>
        <fullName evidence="8">Protein-serine/threonine kinase</fullName>
        <ecNumber evidence="8">2.7.11.-</ecNumber>
    </recommendedName>
</protein>
<keyword evidence="12" id="KW-1185">Reference proteome</keyword>
<dbReference type="InterPro" id="IPR018955">
    <property type="entry name" value="BCDHK/PDK_N"/>
</dbReference>
<dbReference type="InterPro" id="IPR036784">
    <property type="entry name" value="AK/P_DHK_N_sf"/>
</dbReference>
<dbReference type="InParanoid" id="A0A1V8T6Y7"/>
<evidence type="ECO:0000256" key="4">
    <source>
        <dbReference type="ARBA" id="ARBA00022741"/>
    </source>
</evidence>
<dbReference type="Pfam" id="PF10436">
    <property type="entry name" value="BCDHK_Adom3"/>
    <property type="match status" value="1"/>
</dbReference>
<sequence length="694" mass="76479">MAAPISLDEPSANAAFRRQRHGRPPLSTEQLLKSANFTLSILPSRLAHRIQSLRALPYIVVANPNVSQIHNNYVHSLSTLLPYAERHIETLQDEIKFTEVMADLVETHSNTIAVLARGFLEARKYISAEQITRFLDEHLRARIGTRLIAEQHIALHFSSKAHAEFSDGHDATEQSSYIGVIDTALKPADIIRRCEATVGEICELKYGVRPTVILSGDPDTTIAHIPMHLEYILTELLKNSFRATIEAGMEKEPIDITIAPAPENEDWRAEQRRAMENGRSVANRAARHDNDPIDTTLDTHPSISNIQPLDCSSPGVTIRIRDRGGGISPENHTKLWEYGFTTFNEDEINDKTSGSDAGPSALDMLSAGAAGGSSLAGLGYGLPLGRAYAEYFGGGIAVQSLFGWGTDVYLSLRGVGSQEMDNLMRRLRFGGKDASQGDRNDSMSSPSTLSHEKITTSPFLALPPELRNAVYERLADITPLTLVISKKRRPKQSQAVTGLLLVCKQTFREYQPVLLANAPITFDIAKFDFTALVIRLEALSDDTVNALAANQQLCITLAMSHTLRPAEIEGLATWLGYKQGIYSGTTPASTAPQRYPAHTLRFRYNAVVDPPRSLASAQNTKVALVTALLRQLARLGGRSYKSEERQRMMRDLARCKDALMGVHRTDEEHETEIGGLAAAPPRAFSGVQWTPQYR</sequence>
<evidence type="ECO:0000256" key="7">
    <source>
        <dbReference type="ARBA" id="ARBA00023128"/>
    </source>
</evidence>
<dbReference type="GO" id="GO:0004740">
    <property type="term" value="F:pyruvate dehydrogenase (acetyl-transferring) kinase activity"/>
    <property type="evidence" value="ECO:0007669"/>
    <property type="project" value="TreeGrafter"/>
</dbReference>
<evidence type="ECO:0000256" key="8">
    <source>
        <dbReference type="RuleBase" id="RU366032"/>
    </source>
</evidence>
<dbReference type="AlphaFoldDB" id="A0A1V8T6Y7"/>
<evidence type="ECO:0000256" key="1">
    <source>
        <dbReference type="ARBA" id="ARBA00006155"/>
    </source>
</evidence>
<evidence type="ECO:0000256" key="6">
    <source>
        <dbReference type="ARBA" id="ARBA00022840"/>
    </source>
</evidence>
<reference evidence="12" key="1">
    <citation type="submission" date="2017-03" db="EMBL/GenBank/DDBJ databases">
        <title>Genomes of endolithic fungi from Antarctica.</title>
        <authorList>
            <person name="Coleine C."/>
            <person name="Masonjones S."/>
            <person name="Stajich J.E."/>
        </authorList>
    </citation>
    <scope>NUCLEOTIDE SEQUENCE [LARGE SCALE GENOMIC DNA]</scope>
    <source>
        <strain evidence="12">CCFEE 5527</strain>
    </source>
</reference>